<name>A0ABT8KVQ4_9BACT</name>
<accession>A0ABT8KVQ4</accession>
<keyword evidence="2" id="KW-1185">Reference proteome</keyword>
<organism evidence="1 2">
    <name type="scientific">Splendidivirga corallicola</name>
    <dbReference type="NCBI Taxonomy" id="3051826"/>
    <lineage>
        <taxon>Bacteria</taxon>
        <taxon>Pseudomonadati</taxon>
        <taxon>Bacteroidota</taxon>
        <taxon>Cytophagia</taxon>
        <taxon>Cytophagales</taxon>
        <taxon>Splendidivirgaceae</taxon>
        <taxon>Splendidivirga</taxon>
    </lineage>
</organism>
<dbReference type="EMBL" id="JAUJEA010000013">
    <property type="protein sequence ID" value="MDN5204821.1"/>
    <property type="molecule type" value="Genomic_DNA"/>
</dbReference>
<evidence type="ECO:0000313" key="2">
    <source>
        <dbReference type="Proteomes" id="UP001172082"/>
    </source>
</evidence>
<dbReference type="Proteomes" id="UP001172082">
    <property type="component" value="Unassembled WGS sequence"/>
</dbReference>
<sequence>MRKVVVSFLLGTIALFQLNQLKAQSFELNTAQKHFNNTNFSPINYKISTLDLENYSEDPIFKNANELAAYRASINQAYIRRDWGIGLRLGDPTGINLKRYLGGNALEFNLGRVFNDGFSLFGHYLFQNPLEPEGLEWYFGFGAQLKTFDNNRFENQDEFDFGGDAIIGLEYTFSDVPISVFVDAILFVELIDDPFNLDLDAGIGARYNF</sequence>
<reference evidence="1" key="1">
    <citation type="submission" date="2023-06" db="EMBL/GenBank/DDBJ databases">
        <title>Genomic of Parafulvivirga corallium.</title>
        <authorList>
            <person name="Wang G."/>
        </authorList>
    </citation>
    <scope>NUCLEOTIDE SEQUENCE</scope>
    <source>
        <strain evidence="1">BMA10</strain>
    </source>
</reference>
<evidence type="ECO:0000313" key="1">
    <source>
        <dbReference type="EMBL" id="MDN5204821.1"/>
    </source>
</evidence>
<proteinExistence type="predicted"/>
<comment type="caution">
    <text evidence="1">The sequence shown here is derived from an EMBL/GenBank/DDBJ whole genome shotgun (WGS) entry which is preliminary data.</text>
</comment>
<gene>
    <name evidence="1" type="ORF">QQ008_25750</name>
</gene>
<dbReference type="RefSeq" id="WP_346754845.1">
    <property type="nucleotide sequence ID" value="NZ_JAUJEA010000013.1"/>
</dbReference>
<protein>
    <submittedName>
        <fullName evidence="1">Uncharacterized protein</fullName>
    </submittedName>
</protein>